<evidence type="ECO:0000313" key="18">
    <source>
        <dbReference type="Proteomes" id="UP000596827"/>
    </source>
</evidence>
<evidence type="ECO:0000256" key="14">
    <source>
        <dbReference type="SAM" id="Phobius"/>
    </source>
</evidence>
<name>A0A923MD95_9BURK</name>
<feature type="domain" description="Histidine kinase" evidence="15">
    <location>
        <begin position="342"/>
        <end position="560"/>
    </location>
</feature>
<dbReference type="InterPro" id="IPR036097">
    <property type="entry name" value="HisK_dim/P_sf"/>
</dbReference>
<evidence type="ECO:0000256" key="6">
    <source>
        <dbReference type="ARBA" id="ARBA00022679"/>
    </source>
</evidence>
<keyword evidence="9" id="KW-0067">ATP-binding</keyword>
<keyword evidence="7" id="KW-0547">Nucleotide-binding</keyword>
<dbReference type="SUPFAM" id="SSF47384">
    <property type="entry name" value="Homodimeric domain of signal transducing histidine kinase"/>
    <property type="match status" value="1"/>
</dbReference>
<evidence type="ECO:0000256" key="3">
    <source>
        <dbReference type="ARBA" id="ARBA00012438"/>
    </source>
</evidence>
<dbReference type="Pfam" id="PF02518">
    <property type="entry name" value="HATPase_c"/>
    <property type="match status" value="1"/>
</dbReference>
<evidence type="ECO:0000259" key="15">
    <source>
        <dbReference type="PROSITE" id="PS50109"/>
    </source>
</evidence>
<dbReference type="EMBL" id="JACORU010000019">
    <property type="protein sequence ID" value="MBC5768570.1"/>
    <property type="molecule type" value="Genomic_DNA"/>
</dbReference>
<dbReference type="Pfam" id="PF00072">
    <property type="entry name" value="Response_reg"/>
    <property type="match status" value="1"/>
</dbReference>
<dbReference type="SUPFAM" id="SSF55874">
    <property type="entry name" value="ATPase domain of HSP90 chaperone/DNA topoisomerase II/histidine kinase"/>
    <property type="match status" value="1"/>
</dbReference>
<protein>
    <recommendedName>
        <fullName evidence="3">histidine kinase</fullName>
        <ecNumber evidence="3">2.7.13.3</ecNumber>
    </recommendedName>
</protein>
<sequence length="698" mass="72889">MRNLLPRSLAGRFGLASAAMAAAAVLIVSLGSSWLIERQQAAAERRFAVREREFHAENVSSTLHALAARMAEVAGSTILATGLVDSAGKETYLAPFLGGIRQVNGLPVQLLFTDFEGKEIAANGNARFVPGEVQWLRNQLATGRSAAAVVQSPGGAVLLALEPLRYSRTTTPEGAVFYKVRLADLALDPGLHLAWGPGGNGADDTPVDVPEIFKPLAIRVTGNSLAAPPGSAPHVEYLGAAVLALVAFAVLFLLGRRLAERLTSDLSALESFSSKVATAQAGAGSAPAGRSSEVASLASSINMMLERLAQQNEALQAEGRKLADLAEALRTADRRKDEFLAMLAHELRNPMAPISTGAELLRLAGSSDPKVQRTAEVIGRQVGHMKKIVDDLLDVSRVTRGLVQLDLAPMDLSVAVRAAADQLQPVAEKRHVALTVDAPAGGAYVMGDLERLVQVVANLLHNATKFTPAGGAIRVSVRVEEGNAVVEVADTGAGIPAEFMPELFGLFTQSERMADRSQGGLGLGLALVRKLVELHGGSVGAHSDGVGHGATFTVRLPLAQAPAAAEPAVPAPPREAPPGACILLVDDNADAADTLAALLRATGHDVAVRYSPQAAIEAAQQVRFDACVLDIGLPGMDGTQLARQLRTLPGASAARFIALTGYGQSDDRAKTADAGFHHHLVKPVDPDELVAALASARQ</sequence>
<dbReference type="InterPro" id="IPR003594">
    <property type="entry name" value="HATPase_dom"/>
</dbReference>
<keyword evidence="10" id="KW-0902">Two-component regulatory system</keyword>
<keyword evidence="13" id="KW-0175">Coiled coil</keyword>
<dbReference type="Proteomes" id="UP000596827">
    <property type="component" value="Unassembled WGS sequence"/>
</dbReference>
<comment type="catalytic activity">
    <reaction evidence="1">
        <text>ATP + protein L-histidine = ADP + protein N-phospho-L-histidine.</text>
        <dbReference type="EC" id="2.7.13.3"/>
    </reaction>
</comment>
<dbReference type="SUPFAM" id="SSF52172">
    <property type="entry name" value="CheY-like"/>
    <property type="match status" value="1"/>
</dbReference>
<dbReference type="InterPro" id="IPR011006">
    <property type="entry name" value="CheY-like_superfamily"/>
</dbReference>
<dbReference type="Gene3D" id="3.40.50.2300">
    <property type="match status" value="1"/>
</dbReference>
<evidence type="ECO:0000256" key="9">
    <source>
        <dbReference type="ARBA" id="ARBA00022840"/>
    </source>
</evidence>
<keyword evidence="6" id="KW-0808">Transferase</keyword>
<dbReference type="PROSITE" id="PS50110">
    <property type="entry name" value="RESPONSE_REGULATORY"/>
    <property type="match status" value="1"/>
</dbReference>
<comment type="caution">
    <text evidence="17">The sequence shown here is derived from an EMBL/GenBank/DDBJ whole genome shotgun (WGS) entry which is preliminary data.</text>
</comment>
<comment type="subcellular location">
    <subcellularLocation>
        <location evidence="2">Cell membrane</location>
    </subcellularLocation>
</comment>
<dbReference type="Pfam" id="PF00512">
    <property type="entry name" value="HisKA"/>
    <property type="match status" value="1"/>
</dbReference>
<dbReference type="PRINTS" id="PR00344">
    <property type="entry name" value="BCTRLSENSOR"/>
</dbReference>
<evidence type="ECO:0000256" key="11">
    <source>
        <dbReference type="ARBA" id="ARBA00023136"/>
    </source>
</evidence>
<evidence type="ECO:0000256" key="8">
    <source>
        <dbReference type="ARBA" id="ARBA00022777"/>
    </source>
</evidence>
<evidence type="ECO:0000313" key="17">
    <source>
        <dbReference type="EMBL" id="MBC5768570.1"/>
    </source>
</evidence>
<keyword evidence="14" id="KW-1133">Transmembrane helix</keyword>
<dbReference type="InterPro" id="IPR003661">
    <property type="entry name" value="HisK_dim/P_dom"/>
</dbReference>
<keyword evidence="5 12" id="KW-0597">Phosphoprotein</keyword>
<dbReference type="FunFam" id="3.30.565.10:FF:000023">
    <property type="entry name" value="PAS domain-containing sensor histidine kinase"/>
    <property type="match status" value="1"/>
</dbReference>
<dbReference type="RefSeq" id="WP_187085421.1">
    <property type="nucleotide sequence ID" value="NZ_JACORU010000019.1"/>
</dbReference>
<dbReference type="SMART" id="SM00388">
    <property type="entry name" value="HisKA"/>
    <property type="match status" value="1"/>
</dbReference>
<dbReference type="Gene3D" id="6.10.340.10">
    <property type="match status" value="1"/>
</dbReference>
<dbReference type="CDD" id="cd00082">
    <property type="entry name" value="HisKA"/>
    <property type="match status" value="1"/>
</dbReference>
<dbReference type="CDD" id="cd00075">
    <property type="entry name" value="HATPase"/>
    <property type="match status" value="1"/>
</dbReference>
<dbReference type="InterPro" id="IPR001789">
    <property type="entry name" value="Sig_transdc_resp-reg_receiver"/>
</dbReference>
<evidence type="ECO:0000259" key="16">
    <source>
        <dbReference type="PROSITE" id="PS50110"/>
    </source>
</evidence>
<dbReference type="EC" id="2.7.13.3" evidence="3"/>
<dbReference type="PANTHER" id="PTHR43547:SF2">
    <property type="entry name" value="HYBRID SIGNAL TRANSDUCTION HISTIDINE KINASE C"/>
    <property type="match status" value="1"/>
</dbReference>
<dbReference type="PANTHER" id="PTHR43547">
    <property type="entry name" value="TWO-COMPONENT HISTIDINE KINASE"/>
    <property type="match status" value="1"/>
</dbReference>
<feature type="coiled-coil region" evidence="13">
    <location>
        <begin position="298"/>
        <end position="328"/>
    </location>
</feature>
<evidence type="ECO:0000256" key="2">
    <source>
        <dbReference type="ARBA" id="ARBA00004236"/>
    </source>
</evidence>
<dbReference type="InterPro" id="IPR036890">
    <property type="entry name" value="HATPase_C_sf"/>
</dbReference>
<accession>A0A923MD95</accession>
<keyword evidence="11 14" id="KW-0472">Membrane</keyword>
<dbReference type="PROSITE" id="PS50109">
    <property type="entry name" value="HIS_KIN"/>
    <property type="match status" value="1"/>
</dbReference>
<dbReference type="GO" id="GO:0005886">
    <property type="term" value="C:plasma membrane"/>
    <property type="evidence" value="ECO:0007669"/>
    <property type="project" value="UniProtKB-SubCell"/>
</dbReference>
<evidence type="ECO:0000256" key="4">
    <source>
        <dbReference type="ARBA" id="ARBA00022475"/>
    </source>
</evidence>
<gene>
    <name evidence="17" type="ORF">H8R02_29180</name>
</gene>
<dbReference type="InterPro" id="IPR005467">
    <property type="entry name" value="His_kinase_dom"/>
</dbReference>
<keyword evidence="14" id="KW-0812">Transmembrane</keyword>
<reference evidence="17" key="1">
    <citation type="submission" date="2020-08" db="EMBL/GenBank/DDBJ databases">
        <title>Ramlibacter sp. GTP1 16S ribosomal RNA gene genome sequencing and assembly.</title>
        <authorList>
            <person name="Kang M."/>
        </authorList>
    </citation>
    <scope>NUCLEOTIDE SEQUENCE</scope>
    <source>
        <strain evidence="17">GTP1</strain>
    </source>
</reference>
<feature type="domain" description="Response regulatory" evidence="16">
    <location>
        <begin position="581"/>
        <end position="697"/>
    </location>
</feature>
<feature type="modified residue" description="4-aspartylphosphate" evidence="12">
    <location>
        <position position="630"/>
    </location>
</feature>
<proteinExistence type="predicted"/>
<dbReference type="SMART" id="SM00448">
    <property type="entry name" value="REC"/>
    <property type="match status" value="1"/>
</dbReference>
<keyword evidence="4" id="KW-1003">Cell membrane</keyword>
<dbReference type="GO" id="GO:0000155">
    <property type="term" value="F:phosphorelay sensor kinase activity"/>
    <property type="evidence" value="ECO:0007669"/>
    <property type="project" value="InterPro"/>
</dbReference>
<dbReference type="SMART" id="SM00387">
    <property type="entry name" value="HATPase_c"/>
    <property type="match status" value="1"/>
</dbReference>
<dbReference type="Gene3D" id="3.30.565.10">
    <property type="entry name" value="Histidine kinase-like ATPase, C-terminal domain"/>
    <property type="match status" value="1"/>
</dbReference>
<dbReference type="AlphaFoldDB" id="A0A923MD95"/>
<evidence type="ECO:0000256" key="5">
    <source>
        <dbReference type="ARBA" id="ARBA00022553"/>
    </source>
</evidence>
<evidence type="ECO:0000256" key="7">
    <source>
        <dbReference type="ARBA" id="ARBA00022741"/>
    </source>
</evidence>
<evidence type="ECO:0000256" key="13">
    <source>
        <dbReference type="SAM" id="Coils"/>
    </source>
</evidence>
<evidence type="ECO:0000256" key="1">
    <source>
        <dbReference type="ARBA" id="ARBA00000085"/>
    </source>
</evidence>
<evidence type="ECO:0000256" key="10">
    <source>
        <dbReference type="ARBA" id="ARBA00023012"/>
    </source>
</evidence>
<evidence type="ECO:0000256" key="12">
    <source>
        <dbReference type="PROSITE-ProRule" id="PRU00169"/>
    </source>
</evidence>
<organism evidence="17 18">
    <name type="scientific">Ramlibacter albus</name>
    <dbReference type="NCBI Taxonomy" id="2079448"/>
    <lineage>
        <taxon>Bacteria</taxon>
        <taxon>Pseudomonadati</taxon>
        <taxon>Pseudomonadota</taxon>
        <taxon>Betaproteobacteria</taxon>
        <taxon>Burkholderiales</taxon>
        <taxon>Comamonadaceae</taxon>
        <taxon>Ramlibacter</taxon>
    </lineage>
</organism>
<keyword evidence="18" id="KW-1185">Reference proteome</keyword>
<dbReference type="Gene3D" id="1.10.287.130">
    <property type="match status" value="1"/>
</dbReference>
<keyword evidence="8 17" id="KW-0418">Kinase</keyword>
<dbReference type="InterPro" id="IPR004358">
    <property type="entry name" value="Sig_transdc_His_kin-like_C"/>
</dbReference>
<dbReference type="GO" id="GO:0005524">
    <property type="term" value="F:ATP binding"/>
    <property type="evidence" value="ECO:0007669"/>
    <property type="project" value="UniProtKB-KW"/>
</dbReference>
<feature type="transmembrane region" description="Helical" evidence="14">
    <location>
        <begin position="12"/>
        <end position="36"/>
    </location>
</feature>